<evidence type="ECO:0000259" key="2">
    <source>
        <dbReference type="SMART" id="SM00014"/>
    </source>
</evidence>
<dbReference type="SMART" id="SM00014">
    <property type="entry name" value="acidPPc"/>
    <property type="match status" value="1"/>
</dbReference>
<dbReference type="Gene3D" id="1.20.144.10">
    <property type="entry name" value="Phosphatidic acid phosphatase type 2/haloperoxidase"/>
    <property type="match status" value="1"/>
</dbReference>
<keyword evidence="1" id="KW-1133">Transmembrane helix</keyword>
<dbReference type="SUPFAM" id="SSF48317">
    <property type="entry name" value="Acid phosphatase/Vanadium-dependent haloperoxidase"/>
    <property type="match status" value="1"/>
</dbReference>
<gene>
    <name evidence="3" type="ORF">ECRASSUSDP1_LOCUS20737</name>
</gene>
<protein>
    <recommendedName>
        <fullName evidence="2">Phosphatidic acid phosphatase type 2/haloperoxidase domain-containing protein</fullName>
    </recommendedName>
</protein>
<proteinExistence type="predicted"/>
<dbReference type="Proteomes" id="UP001295684">
    <property type="component" value="Unassembled WGS sequence"/>
</dbReference>
<comment type="caution">
    <text evidence="3">The sequence shown here is derived from an EMBL/GenBank/DDBJ whole genome shotgun (WGS) entry which is preliminary data.</text>
</comment>
<feature type="transmembrane region" description="Helical" evidence="1">
    <location>
        <begin position="33"/>
        <end position="57"/>
    </location>
</feature>
<dbReference type="InterPro" id="IPR000326">
    <property type="entry name" value="PAP2/HPO"/>
</dbReference>
<evidence type="ECO:0000313" key="3">
    <source>
        <dbReference type="EMBL" id="CAI2379328.1"/>
    </source>
</evidence>
<sequence length="210" mass="23717">MSSACDVCPAILNLLSSCPTVPFENFLERPTEFLTSLVMALSSATLVFDILLMVILAKTWGNRANVLIAYLTPVLLGNFVLKQIFQDPRPDLACSTTYGMPSGHSTAAGAIFITVMILYQQHVISSSHFTLFYGLRMPLQAYSRIYLHYHTVRQVLVGFPLGAVFALVLYQYFPISAKKQEIPRKFVLNEIPEQYRLIRLQNEKFESLMV</sequence>
<feature type="transmembrane region" description="Helical" evidence="1">
    <location>
        <begin position="64"/>
        <end position="81"/>
    </location>
</feature>
<dbReference type="AlphaFoldDB" id="A0AAD2D4K3"/>
<feature type="transmembrane region" description="Helical" evidence="1">
    <location>
        <begin position="101"/>
        <end position="119"/>
    </location>
</feature>
<dbReference type="PANTHER" id="PTHR14969:SF13">
    <property type="entry name" value="AT30094P"/>
    <property type="match status" value="1"/>
</dbReference>
<evidence type="ECO:0000256" key="1">
    <source>
        <dbReference type="SAM" id="Phobius"/>
    </source>
</evidence>
<accession>A0AAD2D4K3</accession>
<dbReference type="InterPro" id="IPR036938">
    <property type="entry name" value="PAP2/HPO_sf"/>
</dbReference>
<dbReference type="GO" id="GO:0042392">
    <property type="term" value="F:sphingosine-1-phosphate phosphatase activity"/>
    <property type="evidence" value="ECO:0007669"/>
    <property type="project" value="TreeGrafter"/>
</dbReference>
<keyword evidence="1" id="KW-0812">Transmembrane</keyword>
<organism evidence="3 4">
    <name type="scientific">Euplotes crassus</name>
    <dbReference type="NCBI Taxonomy" id="5936"/>
    <lineage>
        <taxon>Eukaryota</taxon>
        <taxon>Sar</taxon>
        <taxon>Alveolata</taxon>
        <taxon>Ciliophora</taxon>
        <taxon>Intramacronucleata</taxon>
        <taxon>Spirotrichea</taxon>
        <taxon>Hypotrichia</taxon>
        <taxon>Euplotida</taxon>
        <taxon>Euplotidae</taxon>
        <taxon>Moneuplotes</taxon>
    </lineage>
</organism>
<dbReference type="PANTHER" id="PTHR14969">
    <property type="entry name" value="SPHINGOSINE-1-PHOSPHATE PHOSPHOHYDROLASE"/>
    <property type="match status" value="1"/>
</dbReference>
<keyword evidence="1" id="KW-0472">Membrane</keyword>
<dbReference type="Pfam" id="PF01569">
    <property type="entry name" value="PAP2"/>
    <property type="match status" value="1"/>
</dbReference>
<dbReference type="EMBL" id="CAMPGE010021160">
    <property type="protein sequence ID" value="CAI2379328.1"/>
    <property type="molecule type" value="Genomic_DNA"/>
</dbReference>
<keyword evidence="4" id="KW-1185">Reference proteome</keyword>
<reference evidence="3" key="1">
    <citation type="submission" date="2023-07" db="EMBL/GenBank/DDBJ databases">
        <authorList>
            <consortium name="AG Swart"/>
            <person name="Singh M."/>
            <person name="Singh A."/>
            <person name="Seah K."/>
            <person name="Emmerich C."/>
        </authorList>
    </citation>
    <scope>NUCLEOTIDE SEQUENCE</scope>
    <source>
        <strain evidence="3">DP1</strain>
    </source>
</reference>
<feature type="domain" description="Phosphatidic acid phosphatase type 2/haloperoxidase" evidence="2">
    <location>
        <begin position="66"/>
        <end position="170"/>
    </location>
</feature>
<name>A0AAD2D4K3_EUPCR</name>
<feature type="transmembrane region" description="Helical" evidence="1">
    <location>
        <begin position="155"/>
        <end position="175"/>
    </location>
</feature>
<evidence type="ECO:0000313" key="4">
    <source>
        <dbReference type="Proteomes" id="UP001295684"/>
    </source>
</evidence>